<name>A0A8C5PVC2_9ANUR</name>
<feature type="compositionally biased region" description="Polar residues" evidence="1">
    <location>
        <begin position="51"/>
        <end position="67"/>
    </location>
</feature>
<feature type="region of interest" description="Disordered" evidence="1">
    <location>
        <begin position="14"/>
        <end position="67"/>
    </location>
</feature>
<sequence>VQLLILEPRAMEEATRPGDLGPRGWASSQCPTQKKERGWWGVPVLPPTHNIKPNKSAGRTTISFSSA</sequence>
<reference evidence="2" key="1">
    <citation type="submission" date="2025-08" db="UniProtKB">
        <authorList>
            <consortium name="Ensembl"/>
        </authorList>
    </citation>
    <scope>IDENTIFICATION</scope>
</reference>
<evidence type="ECO:0000313" key="2">
    <source>
        <dbReference type="Ensembl" id="ENSLLEP00000028041.1"/>
    </source>
</evidence>
<dbReference type="Proteomes" id="UP000694569">
    <property type="component" value="Unplaced"/>
</dbReference>
<accession>A0A8C5PVC2</accession>
<proteinExistence type="predicted"/>
<evidence type="ECO:0000313" key="3">
    <source>
        <dbReference type="Proteomes" id="UP000694569"/>
    </source>
</evidence>
<dbReference type="Ensembl" id="ENSLLET00000029134.1">
    <property type="protein sequence ID" value="ENSLLEP00000028041.1"/>
    <property type="gene ID" value="ENSLLEG00000017778.1"/>
</dbReference>
<organism evidence="2 3">
    <name type="scientific">Leptobrachium leishanense</name>
    <name type="common">Leishan spiny toad</name>
    <dbReference type="NCBI Taxonomy" id="445787"/>
    <lineage>
        <taxon>Eukaryota</taxon>
        <taxon>Metazoa</taxon>
        <taxon>Chordata</taxon>
        <taxon>Craniata</taxon>
        <taxon>Vertebrata</taxon>
        <taxon>Euteleostomi</taxon>
        <taxon>Amphibia</taxon>
        <taxon>Batrachia</taxon>
        <taxon>Anura</taxon>
        <taxon>Pelobatoidea</taxon>
        <taxon>Megophryidae</taxon>
        <taxon>Leptobrachium</taxon>
    </lineage>
</organism>
<dbReference type="AlphaFoldDB" id="A0A8C5PVC2"/>
<keyword evidence="3" id="KW-1185">Reference proteome</keyword>
<evidence type="ECO:0000256" key="1">
    <source>
        <dbReference type="SAM" id="MobiDB-lite"/>
    </source>
</evidence>
<protein>
    <submittedName>
        <fullName evidence="2">Uncharacterized protein</fullName>
    </submittedName>
</protein>
<reference evidence="2" key="2">
    <citation type="submission" date="2025-09" db="UniProtKB">
        <authorList>
            <consortium name="Ensembl"/>
        </authorList>
    </citation>
    <scope>IDENTIFICATION</scope>
</reference>